<comment type="caution">
    <text evidence="3">The sequence shown here is derived from an EMBL/GenBank/DDBJ whole genome shotgun (WGS) entry which is preliminary data.</text>
</comment>
<evidence type="ECO:0000313" key="4">
    <source>
        <dbReference type="Proteomes" id="UP001159364"/>
    </source>
</evidence>
<gene>
    <name evidence="3" type="ORF">K2173_007163</name>
</gene>
<organism evidence="3 4">
    <name type="scientific">Erythroxylum novogranatense</name>
    <dbReference type="NCBI Taxonomy" id="1862640"/>
    <lineage>
        <taxon>Eukaryota</taxon>
        <taxon>Viridiplantae</taxon>
        <taxon>Streptophyta</taxon>
        <taxon>Embryophyta</taxon>
        <taxon>Tracheophyta</taxon>
        <taxon>Spermatophyta</taxon>
        <taxon>Magnoliopsida</taxon>
        <taxon>eudicotyledons</taxon>
        <taxon>Gunneridae</taxon>
        <taxon>Pentapetalae</taxon>
        <taxon>rosids</taxon>
        <taxon>fabids</taxon>
        <taxon>Malpighiales</taxon>
        <taxon>Erythroxylaceae</taxon>
        <taxon>Erythroxylum</taxon>
    </lineage>
</organism>
<feature type="region of interest" description="Disordered" evidence="1">
    <location>
        <begin position="118"/>
        <end position="143"/>
    </location>
</feature>
<dbReference type="InterPro" id="IPR045036">
    <property type="entry name" value="Spartin-like"/>
</dbReference>
<dbReference type="Pfam" id="PF06911">
    <property type="entry name" value="Senescence"/>
    <property type="match status" value="1"/>
</dbReference>
<feature type="region of interest" description="Disordered" evidence="1">
    <location>
        <begin position="189"/>
        <end position="212"/>
    </location>
</feature>
<dbReference type="Proteomes" id="UP001159364">
    <property type="component" value="Linkage Group LG07"/>
</dbReference>
<proteinExistence type="predicted"/>
<feature type="domain" description="Senescence" evidence="2">
    <location>
        <begin position="243"/>
        <end position="412"/>
    </location>
</feature>
<dbReference type="InterPro" id="IPR009686">
    <property type="entry name" value="Senescence/spartin_C"/>
</dbReference>
<feature type="compositionally biased region" description="Basic and acidic residues" evidence="1">
    <location>
        <begin position="197"/>
        <end position="212"/>
    </location>
</feature>
<evidence type="ECO:0000256" key="1">
    <source>
        <dbReference type="SAM" id="MobiDB-lite"/>
    </source>
</evidence>
<evidence type="ECO:0000313" key="3">
    <source>
        <dbReference type="EMBL" id="KAJ8759541.1"/>
    </source>
</evidence>
<keyword evidence="4" id="KW-1185">Reference proteome</keyword>
<name>A0AAV8SZG5_9ROSI</name>
<dbReference type="PANTHER" id="PTHR21068">
    <property type="entry name" value="SPARTIN"/>
    <property type="match status" value="1"/>
</dbReference>
<reference evidence="3 4" key="1">
    <citation type="submission" date="2021-09" db="EMBL/GenBank/DDBJ databases">
        <title>Genomic insights and catalytic innovation underlie evolution of tropane alkaloids biosynthesis.</title>
        <authorList>
            <person name="Wang Y.-J."/>
            <person name="Tian T."/>
            <person name="Huang J.-P."/>
            <person name="Huang S.-X."/>
        </authorList>
    </citation>
    <scope>NUCLEOTIDE SEQUENCE [LARGE SCALE GENOMIC DNA]</scope>
    <source>
        <strain evidence="3">KIB-2018</strain>
        <tissue evidence="3">Leaf</tissue>
    </source>
</reference>
<dbReference type="PANTHER" id="PTHR21068:SF43">
    <property type="entry name" value="SPARTIN"/>
    <property type="match status" value="1"/>
</dbReference>
<accession>A0AAV8SZG5</accession>
<protein>
    <recommendedName>
        <fullName evidence="2">Senescence domain-containing protein</fullName>
    </recommendedName>
</protein>
<feature type="compositionally biased region" description="Acidic residues" evidence="1">
    <location>
        <begin position="118"/>
        <end position="132"/>
    </location>
</feature>
<dbReference type="EMBL" id="JAIWQS010000007">
    <property type="protein sequence ID" value="KAJ8759541.1"/>
    <property type="molecule type" value="Genomic_DNA"/>
</dbReference>
<dbReference type="AlphaFoldDB" id="A0AAV8SZG5"/>
<sequence length="442" mass="48552">MASPNIDHEKSIIQPNLNSDVVSSLAEDSPKDMLLVPAVTTEPVLIKVPGVAISLMDRSCSVELAQDDLYIISLAQGDGIPTVLFRVGEEVQWLLTKDTTTWKLPGSIYLFKLPFPTESEDDPMSSEEEDNKDDVVNKSLDSDGDNVSEDMLIYSLTIERKDPEDQLKEFDGILQNYSYFLVYETQEQEAMQEEENVENRSGSKETRPEDTNLENKKEIGQCEAYFRHVEPDIGKYDSMPAKLVAKGSTELIKGILSYGDSTVGMLDWVDQVMKKKMTSNSKSQINPDTLRRIRRVKRVTRQTEKVVTGVLSGVVYATSAFNRTVLNTKPVRIFLNNCAPGQFIQASFEGINKVCDAAEEVGKNVLSKSSNVTTNLVGHKYGKEAAEATSEGLGAAGNALGTAFAAFSIRKAFDPSSVMKSGNQLGKSAVKSASGVKAKLFK</sequence>
<dbReference type="GO" id="GO:0005886">
    <property type="term" value="C:plasma membrane"/>
    <property type="evidence" value="ECO:0007669"/>
    <property type="project" value="TreeGrafter"/>
</dbReference>
<evidence type="ECO:0000259" key="2">
    <source>
        <dbReference type="Pfam" id="PF06911"/>
    </source>
</evidence>